<dbReference type="Proteomes" id="UP000238034">
    <property type="component" value="Unassembled WGS sequence"/>
</dbReference>
<dbReference type="SUPFAM" id="SSF54928">
    <property type="entry name" value="RNA-binding domain, RBD"/>
    <property type="match status" value="1"/>
</dbReference>
<evidence type="ECO:0000313" key="4">
    <source>
        <dbReference type="EMBL" id="PRY48588.1"/>
    </source>
</evidence>
<dbReference type="PROSITE" id="PS50102">
    <property type="entry name" value="RRM"/>
    <property type="match status" value="1"/>
</dbReference>
<dbReference type="SMART" id="SM00360">
    <property type="entry name" value="RRM"/>
    <property type="match status" value="1"/>
</dbReference>
<dbReference type="InterPro" id="IPR052462">
    <property type="entry name" value="SLIRP/GR-RBP-like"/>
</dbReference>
<dbReference type="Pfam" id="PF00076">
    <property type="entry name" value="RRM_1"/>
    <property type="match status" value="1"/>
</dbReference>
<evidence type="ECO:0000256" key="1">
    <source>
        <dbReference type="ARBA" id="ARBA00022884"/>
    </source>
</evidence>
<proteinExistence type="predicted"/>
<dbReference type="InterPro" id="IPR012677">
    <property type="entry name" value="Nucleotide-bd_a/b_plait_sf"/>
</dbReference>
<name>A0A2T0TST2_9SPHI</name>
<accession>A0A2T0TST2</accession>
<evidence type="ECO:0000313" key="5">
    <source>
        <dbReference type="Proteomes" id="UP000238034"/>
    </source>
</evidence>
<feature type="region of interest" description="Disordered" evidence="2">
    <location>
        <begin position="80"/>
        <end position="124"/>
    </location>
</feature>
<dbReference type="AlphaFoldDB" id="A0A2T0TST2"/>
<dbReference type="InterPro" id="IPR035979">
    <property type="entry name" value="RBD_domain_sf"/>
</dbReference>
<dbReference type="RefSeq" id="WP_106295409.1">
    <property type="nucleotide sequence ID" value="NZ_PVTH01000014.1"/>
</dbReference>
<reference evidence="4 5" key="1">
    <citation type="submission" date="2018-03" db="EMBL/GenBank/DDBJ databases">
        <title>Genomic Encyclopedia of Type Strains, Phase III (KMG-III): the genomes of soil and plant-associated and newly described type strains.</title>
        <authorList>
            <person name="Whitman W."/>
        </authorList>
    </citation>
    <scope>NUCLEOTIDE SEQUENCE [LARGE SCALE GENOMIC DNA]</scope>
    <source>
        <strain evidence="4 5">CGMCC 1.9313</strain>
    </source>
</reference>
<dbReference type="InterPro" id="IPR000504">
    <property type="entry name" value="RRM_dom"/>
</dbReference>
<sequence>MVKLFAGGFPRDLEEIELKDIFEQFGTVDSVNIVRDKHTGISRRFGFVNMPNEEEASIALQSLHEASIDQDVISVTYADDRKKEKPAPAKPAARKIEYKARPKVYQKVTRPGERVGGKRPRKRI</sequence>
<feature type="domain" description="RRM" evidence="3">
    <location>
        <begin position="2"/>
        <end position="80"/>
    </location>
</feature>
<comment type="caution">
    <text evidence="4">The sequence shown here is derived from an EMBL/GenBank/DDBJ whole genome shotgun (WGS) entry which is preliminary data.</text>
</comment>
<gene>
    <name evidence="4" type="ORF">B0I27_11447</name>
</gene>
<dbReference type="GO" id="GO:0003723">
    <property type="term" value="F:RNA binding"/>
    <property type="evidence" value="ECO:0007669"/>
    <property type="project" value="UniProtKB-KW"/>
</dbReference>
<protein>
    <submittedName>
        <fullName evidence="4">RNA recognition motif-containing protein</fullName>
    </submittedName>
</protein>
<dbReference type="OrthoDB" id="797376at2"/>
<organism evidence="4 5">
    <name type="scientific">Arcticibacter pallidicorallinus</name>
    <dbReference type="NCBI Taxonomy" id="1259464"/>
    <lineage>
        <taxon>Bacteria</taxon>
        <taxon>Pseudomonadati</taxon>
        <taxon>Bacteroidota</taxon>
        <taxon>Sphingobacteriia</taxon>
        <taxon>Sphingobacteriales</taxon>
        <taxon>Sphingobacteriaceae</taxon>
        <taxon>Arcticibacter</taxon>
    </lineage>
</organism>
<evidence type="ECO:0000259" key="3">
    <source>
        <dbReference type="PROSITE" id="PS50102"/>
    </source>
</evidence>
<dbReference type="PANTHER" id="PTHR48027">
    <property type="entry name" value="HETEROGENEOUS NUCLEAR RIBONUCLEOPROTEIN 87F-RELATED"/>
    <property type="match status" value="1"/>
</dbReference>
<evidence type="ECO:0000256" key="2">
    <source>
        <dbReference type="SAM" id="MobiDB-lite"/>
    </source>
</evidence>
<dbReference type="EMBL" id="PVTH01000014">
    <property type="protein sequence ID" value="PRY48588.1"/>
    <property type="molecule type" value="Genomic_DNA"/>
</dbReference>
<keyword evidence="1" id="KW-0694">RNA-binding</keyword>
<keyword evidence="5" id="KW-1185">Reference proteome</keyword>
<dbReference type="Gene3D" id="3.30.70.330">
    <property type="match status" value="1"/>
</dbReference>